<evidence type="ECO:0008006" key="6">
    <source>
        <dbReference type="Google" id="ProtNLM"/>
    </source>
</evidence>
<dbReference type="EMBL" id="JH767143">
    <property type="protein sequence ID" value="EQC37810.1"/>
    <property type="molecule type" value="Genomic_DNA"/>
</dbReference>
<dbReference type="PANTHER" id="PTHR10845:SF192">
    <property type="entry name" value="DOUBLE HIT, ISOFORM B"/>
    <property type="match status" value="1"/>
</dbReference>
<reference evidence="4 5" key="1">
    <citation type="submission" date="2012-04" db="EMBL/GenBank/DDBJ databases">
        <title>The Genome Sequence of Saprolegnia declina VS20.</title>
        <authorList>
            <consortium name="The Broad Institute Genome Sequencing Platform"/>
            <person name="Russ C."/>
            <person name="Nusbaum C."/>
            <person name="Tyler B."/>
            <person name="van West P."/>
            <person name="Dieguez-Uribeondo J."/>
            <person name="de Bruijn I."/>
            <person name="Tripathy S."/>
            <person name="Jiang R."/>
            <person name="Young S.K."/>
            <person name="Zeng Q."/>
            <person name="Gargeya S."/>
            <person name="Fitzgerald M."/>
            <person name="Haas B."/>
            <person name="Abouelleil A."/>
            <person name="Alvarado L."/>
            <person name="Arachchi H.M."/>
            <person name="Berlin A."/>
            <person name="Chapman S.B."/>
            <person name="Goldberg J."/>
            <person name="Griggs A."/>
            <person name="Gujja S."/>
            <person name="Hansen M."/>
            <person name="Howarth C."/>
            <person name="Imamovic A."/>
            <person name="Larimer J."/>
            <person name="McCowen C."/>
            <person name="Montmayeur A."/>
            <person name="Murphy C."/>
            <person name="Neiman D."/>
            <person name="Pearson M."/>
            <person name="Priest M."/>
            <person name="Roberts A."/>
            <person name="Saif S."/>
            <person name="Shea T."/>
            <person name="Sisk P."/>
            <person name="Sykes S."/>
            <person name="Wortman J."/>
            <person name="Nusbaum C."/>
            <person name="Birren B."/>
        </authorList>
    </citation>
    <scope>NUCLEOTIDE SEQUENCE [LARGE SCALE GENOMIC DNA]</scope>
    <source>
        <strain evidence="4 5">VS20</strain>
    </source>
</reference>
<organism evidence="4 5">
    <name type="scientific">Saprolegnia diclina (strain VS20)</name>
    <dbReference type="NCBI Taxonomy" id="1156394"/>
    <lineage>
        <taxon>Eukaryota</taxon>
        <taxon>Sar</taxon>
        <taxon>Stramenopiles</taxon>
        <taxon>Oomycota</taxon>
        <taxon>Saprolegniomycetes</taxon>
        <taxon>Saprolegniales</taxon>
        <taxon>Saprolegniaceae</taxon>
        <taxon>Saprolegnia</taxon>
    </lineage>
</organism>
<dbReference type="OrthoDB" id="196547at2759"/>
<dbReference type="InParanoid" id="T0QUU2"/>
<dbReference type="InterPro" id="IPR018490">
    <property type="entry name" value="cNMP-bd_dom_sf"/>
</dbReference>
<dbReference type="PANTHER" id="PTHR10845">
    <property type="entry name" value="REGULATOR OF G PROTEIN SIGNALING"/>
    <property type="match status" value="1"/>
</dbReference>
<feature type="domain" description="RGS" evidence="3">
    <location>
        <begin position="500"/>
        <end position="624"/>
    </location>
</feature>
<evidence type="ECO:0000256" key="1">
    <source>
        <dbReference type="SAM" id="MobiDB-lite"/>
    </source>
</evidence>
<proteinExistence type="predicted"/>
<dbReference type="InterPro" id="IPR014710">
    <property type="entry name" value="RmlC-like_jellyroll"/>
</dbReference>
<dbReference type="SMART" id="SM00100">
    <property type="entry name" value="cNMP"/>
    <property type="match status" value="1"/>
</dbReference>
<dbReference type="PROSITE" id="PS50042">
    <property type="entry name" value="CNMP_BINDING_3"/>
    <property type="match status" value="1"/>
</dbReference>
<feature type="domain" description="Cyclic nucleotide-binding" evidence="2">
    <location>
        <begin position="242"/>
        <end position="364"/>
    </location>
</feature>
<evidence type="ECO:0000313" key="4">
    <source>
        <dbReference type="EMBL" id="EQC37810.1"/>
    </source>
</evidence>
<dbReference type="VEuPathDB" id="FungiDB:SDRG_04834"/>
<dbReference type="Gene3D" id="2.60.120.10">
    <property type="entry name" value="Jelly Rolls"/>
    <property type="match status" value="1"/>
</dbReference>
<dbReference type="Proteomes" id="UP000030762">
    <property type="component" value="Unassembled WGS sequence"/>
</dbReference>
<dbReference type="PROSITE" id="PS50132">
    <property type="entry name" value="RGS"/>
    <property type="match status" value="1"/>
</dbReference>
<dbReference type="SUPFAM" id="SSF51206">
    <property type="entry name" value="cAMP-binding domain-like"/>
    <property type="match status" value="1"/>
</dbReference>
<dbReference type="RefSeq" id="XP_008608743.1">
    <property type="nucleotide sequence ID" value="XM_008610521.1"/>
</dbReference>
<evidence type="ECO:0000313" key="5">
    <source>
        <dbReference type="Proteomes" id="UP000030762"/>
    </source>
</evidence>
<dbReference type="Gene3D" id="1.10.167.10">
    <property type="entry name" value="Regulator of G-protein Signalling 4, domain 2"/>
    <property type="match status" value="1"/>
</dbReference>
<sequence length="703" mass="77061">MGSHASRVLPKNLLPHGTSGPQLVGANNHNKRRKDAVWQSSILASLFCVEPPLQLSAMSLDILLPATGAAIASGLDKLLIYDGSISADVLGVGDVAFHVHPIVNRDAATISTEDAPSLVQFIHDQKDVRSFVTDEVLISCVRDMRSQINYPHEGNLYILRFLIPKGSHMDVVAKSVLATNISVQGKVRALTVSVDAELAPGSRTSSAKWRPVASVRSFGRSMLDERVAISEDCVRIMRASPFFADISSRDLTQLADLGTISLVDANVRLMAEGELGGREMSILLAGTIAVQKMDPVQGTLRTVAVLHSGACIGETSFLVHMPRTATLVTEATCMLISLDGSSFLRFLQNFPQVHRKLQGMLCERFVQNIAAQGGVPFFRAIPFEHLLAWAQHCYIEDGVPAFQSVLPIVGTPKFSILLSGSVEHLQSGTQKTLVSTTGYFGSFGHVPLPQAGPWGSEASTTTPCVFLSCDQVATDRVFDRSAIAAIQLRLSRQKIDVLPLLDLPDARKALLEFADAEFSTENLLFILAVQQFKLSPSLERAISIGNEYIDDRAAQQVNIEAKMREEILSSLALRVPRSTRSLLPVLLPASLATLFDSAFDEILRLVRKDTLPRFKKTSLFADLLSAYPLFLHECRSAPSPPPLNSKRSEVNNVHRRFAAILNQVRDDRRRRRKLRSINHRPSLLEPLFAAVAPHMPHAPTLPR</sequence>
<feature type="compositionally biased region" description="Polar residues" evidence="1">
    <location>
        <begin position="19"/>
        <end position="28"/>
    </location>
</feature>
<dbReference type="InterPro" id="IPR000595">
    <property type="entry name" value="cNMP-bd_dom"/>
</dbReference>
<dbReference type="SUPFAM" id="SSF48097">
    <property type="entry name" value="Regulator of G-protein signaling, RGS"/>
    <property type="match status" value="1"/>
</dbReference>
<dbReference type="eggNOG" id="KOG3589">
    <property type="taxonomic scope" value="Eukaryota"/>
</dbReference>
<dbReference type="InterPro" id="IPR044926">
    <property type="entry name" value="RGS_subdomain_2"/>
</dbReference>
<dbReference type="InterPro" id="IPR016137">
    <property type="entry name" value="RGS"/>
</dbReference>
<dbReference type="SMART" id="SM00315">
    <property type="entry name" value="RGS"/>
    <property type="match status" value="1"/>
</dbReference>
<dbReference type="InterPro" id="IPR036305">
    <property type="entry name" value="RGS_sf"/>
</dbReference>
<dbReference type="Pfam" id="PF00027">
    <property type="entry name" value="cNMP_binding"/>
    <property type="match status" value="1"/>
</dbReference>
<feature type="region of interest" description="Disordered" evidence="1">
    <location>
        <begin position="1"/>
        <end position="28"/>
    </location>
</feature>
<dbReference type="AlphaFoldDB" id="T0QUU2"/>
<dbReference type="CDD" id="cd00038">
    <property type="entry name" value="CAP_ED"/>
    <property type="match status" value="1"/>
</dbReference>
<accession>T0QUU2</accession>
<evidence type="ECO:0000259" key="3">
    <source>
        <dbReference type="PROSITE" id="PS50132"/>
    </source>
</evidence>
<dbReference type="Pfam" id="PF00615">
    <property type="entry name" value="RGS"/>
    <property type="match status" value="1"/>
</dbReference>
<protein>
    <recommendedName>
        <fullName evidence="6">Cyclic nucleotide-binding domain-containing protein</fullName>
    </recommendedName>
</protein>
<gene>
    <name evidence="4" type="ORF">SDRG_04834</name>
</gene>
<dbReference type="STRING" id="1156394.T0QUU2"/>
<name>T0QUU2_SAPDV</name>
<dbReference type="OMA" id="FLVHMPR"/>
<evidence type="ECO:0000259" key="2">
    <source>
        <dbReference type="PROSITE" id="PS50042"/>
    </source>
</evidence>
<keyword evidence="5" id="KW-1185">Reference proteome</keyword>
<dbReference type="GeneID" id="19945561"/>